<feature type="transmembrane region" description="Helical" evidence="6">
    <location>
        <begin position="19"/>
        <end position="38"/>
    </location>
</feature>
<dbReference type="RefSeq" id="WP_116393654.1">
    <property type="nucleotide sequence ID" value="NZ_BTCL01000012.1"/>
</dbReference>
<feature type="transmembrane region" description="Helical" evidence="6">
    <location>
        <begin position="156"/>
        <end position="177"/>
    </location>
</feature>
<dbReference type="CDD" id="cd16380">
    <property type="entry name" value="YitT_C"/>
    <property type="match status" value="1"/>
</dbReference>
<dbReference type="EMBL" id="BTCL01000012">
    <property type="protein sequence ID" value="GMK46465.1"/>
    <property type="molecule type" value="Genomic_DNA"/>
</dbReference>
<comment type="subcellular location">
    <subcellularLocation>
        <location evidence="1">Cell membrane</location>
        <topology evidence="1">Multi-pass membrane protein</topology>
    </subcellularLocation>
</comment>
<protein>
    <submittedName>
        <fullName evidence="8">Membrane protein</fullName>
    </submittedName>
</protein>
<evidence type="ECO:0000313" key="8">
    <source>
        <dbReference type="EMBL" id="GMK46465.1"/>
    </source>
</evidence>
<dbReference type="InterPro" id="IPR019264">
    <property type="entry name" value="DUF2179"/>
</dbReference>
<dbReference type="PIRSF" id="PIRSF006483">
    <property type="entry name" value="Membrane_protein_YitT"/>
    <property type="match status" value="1"/>
</dbReference>
<evidence type="ECO:0000256" key="1">
    <source>
        <dbReference type="ARBA" id="ARBA00004651"/>
    </source>
</evidence>
<dbReference type="Proteomes" id="UP001285921">
    <property type="component" value="Unassembled WGS sequence"/>
</dbReference>
<feature type="transmembrane region" description="Helical" evidence="6">
    <location>
        <begin position="88"/>
        <end position="107"/>
    </location>
</feature>
<reference evidence="8 9" key="1">
    <citation type="submission" date="2023-05" db="EMBL/GenBank/DDBJ databases">
        <title>Draft genome of Paenibacillus sp. CCS26.</title>
        <authorList>
            <person name="Akita H."/>
            <person name="Shinto Y."/>
            <person name="Kimura Z."/>
        </authorList>
    </citation>
    <scope>NUCLEOTIDE SEQUENCE [LARGE SCALE GENOMIC DNA]</scope>
    <source>
        <strain evidence="8 9">CCS26</strain>
    </source>
</reference>
<evidence type="ECO:0000256" key="3">
    <source>
        <dbReference type="ARBA" id="ARBA00022692"/>
    </source>
</evidence>
<feature type="transmembrane region" description="Helical" evidence="6">
    <location>
        <begin position="113"/>
        <end position="135"/>
    </location>
</feature>
<proteinExistence type="predicted"/>
<dbReference type="InterPro" id="IPR015867">
    <property type="entry name" value="N-reg_PII/ATP_PRibTrfase_C"/>
</dbReference>
<dbReference type="Pfam" id="PF02588">
    <property type="entry name" value="YitT_membrane"/>
    <property type="match status" value="1"/>
</dbReference>
<sequence>MTGHAQHLKLPKLELLRRILFITLGAALVSVGLEIFLVPNHIIDGGIVGISIIVSHLTGLPLGIFLFLLNLPFLVLGYKQIGKTFAMSTLYGVSVMSLGTFLLHPVPPLTEEYFLASIFGGVILGIGVGIVIRFGGSLDGTEIIAILFNKRLPFSVGEIVMFFNLFILGSAGFVFGWDRAMYSLVAYYIAYKMIDITMEGFEESKAVWIISDEAREIGSAVMDRLGRGVTYLHGEGGFSGGQKRIIFCVITRLEEAKMKSIVQELDPSAFLAVGNIHDVKGGRFKKRDIH</sequence>
<accession>A0ABQ6NPH2</accession>
<evidence type="ECO:0000256" key="6">
    <source>
        <dbReference type="SAM" id="Phobius"/>
    </source>
</evidence>
<dbReference type="PANTHER" id="PTHR33545">
    <property type="entry name" value="UPF0750 MEMBRANE PROTEIN YITT-RELATED"/>
    <property type="match status" value="1"/>
</dbReference>
<evidence type="ECO:0000256" key="2">
    <source>
        <dbReference type="ARBA" id="ARBA00022475"/>
    </source>
</evidence>
<dbReference type="InterPro" id="IPR051461">
    <property type="entry name" value="UPF0750_membrane"/>
</dbReference>
<evidence type="ECO:0000313" key="9">
    <source>
        <dbReference type="Proteomes" id="UP001285921"/>
    </source>
</evidence>
<dbReference type="PANTHER" id="PTHR33545:SF3">
    <property type="entry name" value="UPF0750 MEMBRANE PROTEIN YQFU"/>
    <property type="match status" value="1"/>
</dbReference>
<gene>
    <name evidence="8" type="ORF">PghCCS26_35940</name>
</gene>
<name>A0ABQ6NPH2_9BACL</name>
<evidence type="ECO:0000256" key="4">
    <source>
        <dbReference type="ARBA" id="ARBA00022989"/>
    </source>
</evidence>
<keyword evidence="9" id="KW-1185">Reference proteome</keyword>
<dbReference type="InterPro" id="IPR003740">
    <property type="entry name" value="YitT"/>
</dbReference>
<dbReference type="Pfam" id="PF10035">
    <property type="entry name" value="DUF2179"/>
    <property type="match status" value="1"/>
</dbReference>
<dbReference type="Gene3D" id="3.30.70.120">
    <property type="match status" value="1"/>
</dbReference>
<keyword evidence="4 6" id="KW-1133">Transmembrane helix</keyword>
<evidence type="ECO:0000256" key="5">
    <source>
        <dbReference type="ARBA" id="ARBA00023136"/>
    </source>
</evidence>
<comment type="caution">
    <text evidence="8">The sequence shown here is derived from an EMBL/GenBank/DDBJ whole genome shotgun (WGS) entry which is preliminary data.</text>
</comment>
<keyword evidence="2" id="KW-1003">Cell membrane</keyword>
<organism evidence="8 9">
    <name type="scientific">Paenibacillus glycanilyticus</name>
    <dbReference type="NCBI Taxonomy" id="126569"/>
    <lineage>
        <taxon>Bacteria</taxon>
        <taxon>Bacillati</taxon>
        <taxon>Bacillota</taxon>
        <taxon>Bacilli</taxon>
        <taxon>Bacillales</taxon>
        <taxon>Paenibacillaceae</taxon>
        <taxon>Paenibacillus</taxon>
    </lineage>
</organism>
<evidence type="ECO:0000259" key="7">
    <source>
        <dbReference type="Pfam" id="PF10035"/>
    </source>
</evidence>
<keyword evidence="5 6" id="KW-0472">Membrane</keyword>
<feature type="domain" description="DUF2179" evidence="7">
    <location>
        <begin position="227"/>
        <end position="281"/>
    </location>
</feature>
<keyword evidence="3 6" id="KW-0812">Transmembrane</keyword>
<feature type="transmembrane region" description="Helical" evidence="6">
    <location>
        <begin position="50"/>
        <end position="76"/>
    </location>
</feature>